<dbReference type="Pfam" id="PF13540">
    <property type="entry name" value="RCC1_2"/>
    <property type="match status" value="1"/>
</dbReference>
<organism evidence="2">
    <name type="scientific">Pectinophora gossypiella</name>
    <name type="common">Cotton pink bollworm</name>
    <name type="synonym">Depressaria gossypiella</name>
    <dbReference type="NCBI Taxonomy" id="13191"/>
    <lineage>
        <taxon>Eukaryota</taxon>
        <taxon>Metazoa</taxon>
        <taxon>Ecdysozoa</taxon>
        <taxon>Arthropoda</taxon>
        <taxon>Hexapoda</taxon>
        <taxon>Insecta</taxon>
        <taxon>Pterygota</taxon>
        <taxon>Neoptera</taxon>
        <taxon>Endopterygota</taxon>
        <taxon>Lepidoptera</taxon>
        <taxon>Glossata</taxon>
        <taxon>Ditrysia</taxon>
        <taxon>Gelechioidea</taxon>
        <taxon>Gelechiidae</taxon>
        <taxon>Apatetrinae</taxon>
        <taxon>Pectinophora</taxon>
    </lineage>
</organism>
<dbReference type="AlphaFoldDB" id="A0A1E1WS97"/>
<accession>A0A1E1WS97</accession>
<reference evidence="2" key="1">
    <citation type="submission" date="2015-09" db="EMBL/GenBank/DDBJ databases">
        <title>De novo assembly of Pectinophora gossypiella (Pink Bollworm) gut transcriptome.</title>
        <authorList>
            <person name="Tassone E.E."/>
        </authorList>
    </citation>
    <scope>NUCLEOTIDE SEQUENCE</scope>
</reference>
<sequence>MMTIKYLNKLRNKYKDDCLSCESSALIQHTIFTGDRQVKNVALGSEHTICLATDNTLWAWGWNEHANTGTDGGDCVSFPTRVPLDIDTNTVITNIYAGGASNFIITNKDQTKDEPIVTTVNNILEQS</sequence>
<dbReference type="OrthoDB" id="10256179at2759"/>
<dbReference type="PROSITE" id="PS50012">
    <property type="entry name" value="RCC1_3"/>
    <property type="match status" value="1"/>
</dbReference>
<gene>
    <name evidence="2" type="ORF">g.12726</name>
</gene>
<proteinExistence type="predicted"/>
<dbReference type="InterPro" id="IPR009091">
    <property type="entry name" value="RCC1/BLIP-II"/>
</dbReference>
<evidence type="ECO:0000256" key="1">
    <source>
        <dbReference type="PROSITE-ProRule" id="PRU00235"/>
    </source>
</evidence>
<dbReference type="SUPFAM" id="SSF50985">
    <property type="entry name" value="RCC1/BLIP-II"/>
    <property type="match status" value="1"/>
</dbReference>
<dbReference type="EMBL" id="GDQN01001210">
    <property type="protein sequence ID" value="JAT89844.1"/>
    <property type="molecule type" value="Transcribed_RNA"/>
</dbReference>
<evidence type="ECO:0000313" key="2">
    <source>
        <dbReference type="EMBL" id="JAT89844.1"/>
    </source>
</evidence>
<feature type="repeat" description="RCC1" evidence="1">
    <location>
        <begin position="55"/>
        <end position="108"/>
    </location>
</feature>
<dbReference type="Gene3D" id="2.130.10.30">
    <property type="entry name" value="Regulator of chromosome condensation 1/beta-lactamase-inhibitor protein II"/>
    <property type="match status" value="1"/>
</dbReference>
<name>A0A1E1WS97_PECGO</name>
<protein>
    <submittedName>
        <fullName evidence="2">Uncharacterized protein</fullName>
    </submittedName>
</protein>
<dbReference type="InterPro" id="IPR000408">
    <property type="entry name" value="Reg_chr_condens"/>
</dbReference>